<dbReference type="InterPro" id="IPR050388">
    <property type="entry name" value="ABC_Ni/Peptide_Import"/>
</dbReference>
<dbReference type="EMBL" id="PYBV01000062">
    <property type="protein sequence ID" value="PYC63431.1"/>
    <property type="molecule type" value="Genomic_DNA"/>
</dbReference>
<keyword evidence="6 10" id="KW-0067">ATP-binding</keyword>
<keyword evidence="3" id="KW-0813">Transport</keyword>
<keyword evidence="5" id="KW-0547">Nucleotide-binding</keyword>
<comment type="caution">
    <text evidence="10">The sequence shown here is derived from an EMBL/GenBank/DDBJ whole genome shotgun (WGS) entry which is preliminary data.</text>
</comment>
<feature type="region of interest" description="Disordered" evidence="8">
    <location>
        <begin position="280"/>
        <end position="299"/>
    </location>
</feature>
<dbReference type="InterPro" id="IPR003593">
    <property type="entry name" value="AAA+_ATPase"/>
</dbReference>
<dbReference type="CDD" id="cd03257">
    <property type="entry name" value="ABC_NikE_OppD_transporters"/>
    <property type="match status" value="2"/>
</dbReference>
<dbReference type="InterPro" id="IPR027417">
    <property type="entry name" value="P-loop_NTPase"/>
</dbReference>
<evidence type="ECO:0000256" key="4">
    <source>
        <dbReference type="ARBA" id="ARBA00022475"/>
    </source>
</evidence>
<dbReference type="InterPro" id="IPR003439">
    <property type="entry name" value="ABC_transporter-like_ATP-bd"/>
</dbReference>
<evidence type="ECO:0000313" key="10">
    <source>
        <dbReference type="EMBL" id="PYC63431.1"/>
    </source>
</evidence>
<dbReference type="Proteomes" id="UP000248333">
    <property type="component" value="Unassembled WGS sequence"/>
</dbReference>
<dbReference type="GO" id="GO:0005524">
    <property type="term" value="F:ATP binding"/>
    <property type="evidence" value="ECO:0007669"/>
    <property type="project" value="UniProtKB-KW"/>
</dbReference>
<sequence length="576" mass="61070">MTVSPTEPHLTKATRSPLLAVAGLAVEFEVDGDTHPAVRNASFELHGGQVLALVGESGSGKSVTAMAALGLLPATARVSGSITLDGAELIGAEPSLLREVRGGRIGTIFQEPMAALNPVFTIGDQVAEAIRAHRPVSRSAATARLLELLATVGLDDPARVARSYPHELSGGQLQRAMIAMAISCDPVLLIADEPTTALDVTVQAGILDLLRDLRTRLDMAVLLITHDMGVVADVADDVVVLRDGQVVEQAPAAQLFAAPRHEYTRALLHAVPTLPELRLAEPEPATPPAHEPRPLDTSAGTTPVVLLRNVVVDYPGRRRGRPVRAVDGVSLHIGQGELVALVGESGSGKSTLGRAIAGLVPVTAGTVTVAGVDVGHASRRELRTFRSQLGIVFQDPASSLNPRRTAGASIAEPLSLHTDLRPDAQRHRVNELLDAVELPSRLRGRHPYEMSGGQRQRVAIARAIALNPALLIADEPTSALDVSVQARILELLRSLQSQFGFSCLFISHDLAVVEQLADRVAVLHRGRVVEEGPADDVLRAPRHPYTSRLLAAAPVADPAQQALRRAAWRQLTTASS</sequence>
<reference evidence="10 11" key="1">
    <citation type="submission" date="2018-03" db="EMBL/GenBank/DDBJ databases">
        <title>Bioinformatic expansion and discovery of thiopeptide antibiotics.</title>
        <authorList>
            <person name="Schwalen C.J."/>
            <person name="Hudson G.A."/>
            <person name="Mitchell D.A."/>
        </authorList>
    </citation>
    <scope>NUCLEOTIDE SEQUENCE [LARGE SCALE GENOMIC DNA]</scope>
    <source>
        <strain evidence="10 11">NRRL 8041</strain>
    </source>
</reference>
<evidence type="ECO:0000256" key="1">
    <source>
        <dbReference type="ARBA" id="ARBA00004202"/>
    </source>
</evidence>
<dbReference type="Pfam" id="PF08352">
    <property type="entry name" value="oligo_HPY"/>
    <property type="match status" value="2"/>
</dbReference>
<evidence type="ECO:0000256" key="8">
    <source>
        <dbReference type="SAM" id="MobiDB-lite"/>
    </source>
</evidence>
<evidence type="ECO:0000256" key="2">
    <source>
        <dbReference type="ARBA" id="ARBA00005417"/>
    </source>
</evidence>
<dbReference type="SMART" id="SM00382">
    <property type="entry name" value="AAA"/>
    <property type="match status" value="2"/>
</dbReference>
<dbReference type="NCBIfam" id="NF007739">
    <property type="entry name" value="PRK10419.1"/>
    <property type="match status" value="2"/>
</dbReference>
<dbReference type="Gene3D" id="3.40.50.300">
    <property type="entry name" value="P-loop containing nucleotide triphosphate hydrolases"/>
    <property type="match status" value="2"/>
</dbReference>
<feature type="domain" description="ABC transporter" evidence="9">
    <location>
        <begin position="305"/>
        <end position="550"/>
    </location>
</feature>
<dbReference type="GO" id="GO:0016887">
    <property type="term" value="F:ATP hydrolysis activity"/>
    <property type="evidence" value="ECO:0007669"/>
    <property type="project" value="InterPro"/>
</dbReference>
<organism evidence="10 11">
    <name type="scientific">Micromonospora arborensis</name>
    <dbReference type="NCBI Taxonomy" id="2116518"/>
    <lineage>
        <taxon>Bacteria</taxon>
        <taxon>Bacillati</taxon>
        <taxon>Actinomycetota</taxon>
        <taxon>Actinomycetes</taxon>
        <taxon>Micromonosporales</taxon>
        <taxon>Micromonosporaceae</taxon>
        <taxon>Micromonospora</taxon>
    </lineage>
</organism>
<dbReference type="Pfam" id="PF00005">
    <property type="entry name" value="ABC_tran"/>
    <property type="match status" value="2"/>
</dbReference>
<dbReference type="AlphaFoldDB" id="A0A318NBQ8"/>
<evidence type="ECO:0000259" key="9">
    <source>
        <dbReference type="PROSITE" id="PS50893"/>
    </source>
</evidence>
<name>A0A318NBQ8_9ACTN</name>
<evidence type="ECO:0000256" key="6">
    <source>
        <dbReference type="ARBA" id="ARBA00022840"/>
    </source>
</evidence>
<gene>
    <name evidence="10" type="ORF">C7C45_31815</name>
</gene>
<dbReference type="FunFam" id="3.40.50.300:FF:000016">
    <property type="entry name" value="Oligopeptide ABC transporter ATP-binding component"/>
    <property type="match status" value="1"/>
</dbReference>
<evidence type="ECO:0000256" key="5">
    <source>
        <dbReference type="ARBA" id="ARBA00022741"/>
    </source>
</evidence>
<dbReference type="PANTHER" id="PTHR43297:SF2">
    <property type="entry name" value="DIPEPTIDE TRANSPORT ATP-BINDING PROTEIN DPPD"/>
    <property type="match status" value="1"/>
</dbReference>
<accession>A0A318NBQ8</accession>
<dbReference type="PANTHER" id="PTHR43297">
    <property type="entry name" value="OLIGOPEPTIDE TRANSPORT ATP-BINDING PROTEIN APPD"/>
    <property type="match status" value="1"/>
</dbReference>
<dbReference type="NCBIfam" id="NF008453">
    <property type="entry name" value="PRK11308.1"/>
    <property type="match status" value="2"/>
</dbReference>
<feature type="domain" description="ABC transporter" evidence="9">
    <location>
        <begin position="19"/>
        <end position="268"/>
    </location>
</feature>
<keyword evidence="11" id="KW-1185">Reference proteome</keyword>
<evidence type="ECO:0000256" key="3">
    <source>
        <dbReference type="ARBA" id="ARBA00022448"/>
    </source>
</evidence>
<dbReference type="InterPro" id="IPR017871">
    <property type="entry name" value="ABC_transporter-like_CS"/>
</dbReference>
<dbReference type="GO" id="GO:0015833">
    <property type="term" value="P:peptide transport"/>
    <property type="evidence" value="ECO:0007669"/>
    <property type="project" value="InterPro"/>
</dbReference>
<protein>
    <submittedName>
        <fullName evidence="10">Glutathione ABC transporter ATP-binding protein</fullName>
    </submittedName>
</protein>
<evidence type="ECO:0000313" key="11">
    <source>
        <dbReference type="Proteomes" id="UP000248333"/>
    </source>
</evidence>
<comment type="subcellular location">
    <subcellularLocation>
        <location evidence="1">Cell membrane</location>
        <topology evidence="1">Peripheral membrane protein</topology>
    </subcellularLocation>
</comment>
<dbReference type="InterPro" id="IPR013563">
    <property type="entry name" value="Oligopep_ABC_C"/>
</dbReference>
<proteinExistence type="inferred from homology"/>
<evidence type="ECO:0000256" key="7">
    <source>
        <dbReference type="ARBA" id="ARBA00023136"/>
    </source>
</evidence>
<comment type="similarity">
    <text evidence="2">Belongs to the ABC transporter superfamily.</text>
</comment>
<dbReference type="OrthoDB" id="8036461at2"/>
<keyword evidence="4" id="KW-1003">Cell membrane</keyword>
<dbReference type="PROSITE" id="PS00211">
    <property type="entry name" value="ABC_TRANSPORTER_1"/>
    <property type="match status" value="2"/>
</dbReference>
<dbReference type="GO" id="GO:0005886">
    <property type="term" value="C:plasma membrane"/>
    <property type="evidence" value="ECO:0007669"/>
    <property type="project" value="UniProtKB-SubCell"/>
</dbReference>
<keyword evidence="7" id="KW-0472">Membrane</keyword>
<dbReference type="SUPFAM" id="SSF52540">
    <property type="entry name" value="P-loop containing nucleoside triphosphate hydrolases"/>
    <property type="match status" value="2"/>
</dbReference>
<dbReference type="PROSITE" id="PS50893">
    <property type="entry name" value="ABC_TRANSPORTER_2"/>
    <property type="match status" value="2"/>
</dbReference>